<feature type="region of interest" description="Disordered" evidence="6">
    <location>
        <begin position="103"/>
        <end position="184"/>
    </location>
</feature>
<feature type="region of interest" description="Disordered" evidence="6">
    <location>
        <begin position="198"/>
        <end position="345"/>
    </location>
</feature>
<feature type="region of interest" description="Disordered" evidence="6">
    <location>
        <begin position="1"/>
        <end position="78"/>
    </location>
</feature>
<dbReference type="GO" id="GO:0005634">
    <property type="term" value="C:nucleus"/>
    <property type="evidence" value="ECO:0007669"/>
    <property type="project" value="TreeGrafter"/>
</dbReference>
<feature type="compositionally biased region" description="Basic and acidic residues" evidence="6">
    <location>
        <begin position="241"/>
        <end position="253"/>
    </location>
</feature>
<dbReference type="AlphaFoldDB" id="A0A1D2A9W5"/>
<evidence type="ECO:0000313" key="8">
    <source>
        <dbReference type="EMBL" id="JAT76006.1"/>
    </source>
</evidence>
<dbReference type="InterPro" id="IPR027417">
    <property type="entry name" value="P-loop_NTPase"/>
</dbReference>
<dbReference type="GO" id="GO:0003682">
    <property type="term" value="F:chromatin binding"/>
    <property type="evidence" value="ECO:0007669"/>
    <property type="project" value="TreeGrafter"/>
</dbReference>
<evidence type="ECO:0000256" key="4">
    <source>
        <dbReference type="ARBA" id="ARBA00023117"/>
    </source>
</evidence>
<dbReference type="SMART" id="SM00382">
    <property type="entry name" value="AAA"/>
    <property type="match status" value="2"/>
</dbReference>
<dbReference type="InterPro" id="IPR001487">
    <property type="entry name" value="Bromodomain"/>
</dbReference>
<evidence type="ECO:0000259" key="7">
    <source>
        <dbReference type="PROSITE" id="PS50014"/>
    </source>
</evidence>
<keyword evidence="4 5" id="KW-0103">Bromodomain</keyword>
<evidence type="ECO:0000256" key="5">
    <source>
        <dbReference type="PROSITE-ProRule" id="PRU00035"/>
    </source>
</evidence>
<sequence>MDRPSLPPLHSSLKSLREEGTPQNGKEASWQALQRGGGLSAGAAGLNPCTSPRPTPGSGKRLRLTPAGRVGALDSEDEVPARLVDARNDYFLPPLLFCSPAAALPKPHSQPQQEAGGRHVGSHPRLRSTRRSVDRYQSEDFRAATPFWRRLQNKPAQACSSSDSDFESPRRGPPAPPSHHFAERYSVRVRAGVERYEAVATPSTGPGQATGARDPGAQSPVVRASSPQGDGGAEPVEQSGEPERRTYPFRDRTLVTINRTAEDQQVPRPGSGSGRRPARRHKRGAVGGPGMGGHERHRRGVEDAEDVLGTVDMPQRLAARPGGLPEDPPDRPFPGAWGAPRPADTPLDLATSAARRSGPGPLGAGLSGAEIAPIQVDPSVSFDSVGGLDGYLRLLKEMVFLPLVYPDLFQRFHIAPPRGVLFHGPPGTGKTLVARALASHAAASSGRRVAFFMRKGADILSKWVGEAERQLRALFDEARRHQPSIIFFDEIDGLAPVRSSKQDQIHNSIVSTLLALMDGLDARGQVVVIGATNRVDAVDGALRRPGRFDRELLFPLPALEARAEILGIHTRRWAEPPPAALLAELAAETVGYGGADLKALCTEASLAALRRRYPQVYDTQDRLVLDLQAVRVERADFQAALRGLTPASHRAAVEAVARPLPAHLAPLLRVQLDAARASVAALFPPFVRRAPGAGPSGADPPGAGPPSAPPLPMPRPRVLLCGAPRCGQGVLARALLHGAEGLALCALGLPALLADPGARGVEEALVRGLAEARRGAPAVLHLPHADAWWACAGGLARAALTHLLDDLGGEEAVLLLASAEAGWEDLDPGLAELFAGAGCVRVELGPAGRAARRAFFRGLAEALAREPEARRAAPGPAPVPPPLRRDPAALEAAQRVRREREGAAARARYETDQATLRGLRMVLRDVTTRALSSRRWQAFAEPVTAEEDPDYAARVPRPMDLSTLLARVDAGRYATPGRYLADVALLPDAERAYWGDSPRGARAVSRACALEDELREALAAALAARSDLCAGLEAIAEAGGPAPAPPLGQGGRRIDVEVKEDEGPEGRAPTSRRSTRLTTTPGTGDASLEAIHQDPEAARRAIRQRLRQEEADRRAGADVLGKQGGAASPMQPLETPGPAQPLGAEGTDAAPPQDLVQQCDDAAYDPPVSPRRAAVAEKATARLAKLARGAPLQSLEEALAIGWQILPRIQTLPLEKRTRAMLRALRPALHGED</sequence>
<protein>
    <recommendedName>
        <fullName evidence="7">Bromo domain-containing protein</fullName>
    </recommendedName>
</protein>
<dbReference type="GO" id="GO:0045815">
    <property type="term" value="P:transcription initiation-coupled chromatin remodeling"/>
    <property type="evidence" value="ECO:0007669"/>
    <property type="project" value="TreeGrafter"/>
</dbReference>
<dbReference type="Gene3D" id="1.10.8.60">
    <property type="match status" value="1"/>
</dbReference>
<feature type="domain" description="Bromo" evidence="7">
    <location>
        <begin position="939"/>
        <end position="1001"/>
    </location>
</feature>
<dbReference type="PANTHER" id="PTHR23069">
    <property type="entry name" value="AAA DOMAIN-CONTAINING"/>
    <property type="match status" value="1"/>
</dbReference>
<dbReference type="GO" id="GO:0006337">
    <property type="term" value="P:nucleosome disassembly"/>
    <property type="evidence" value="ECO:0007669"/>
    <property type="project" value="TreeGrafter"/>
</dbReference>
<feature type="compositionally biased region" description="Low complexity" evidence="6">
    <location>
        <begin position="691"/>
        <end position="701"/>
    </location>
</feature>
<dbReference type="InterPro" id="IPR041569">
    <property type="entry name" value="AAA_lid_3"/>
</dbReference>
<dbReference type="Pfam" id="PF00439">
    <property type="entry name" value="Bromodomain"/>
    <property type="match status" value="1"/>
</dbReference>
<dbReference type="GO" id="GO:0006334">
    <property type="term" value="P:nucleosome assembly"/>
    <property type="evidence" value="ECO:0007669"/>
    <property type="project" value="TreeGrafter"/>
</dbReference>
<dbReference type="Pfam" id="PF17862">
    <property type="entry name" value="AAA_lid_3"/>
    <property type="match status" value="1"/>
</dbReference>
<dbReference type="InterPro" id="IPR003593">
    <property type="entry name" value="AAA+_ATPase"/>
</dbReference>
<dbReference type="InterPro" id="IPR036427">
    <property type="entry name" value="Bromodomain-like_sf"/>
</dbReference>
<dbReference type="SMART" id="SM00297">
    <property type="entry name" value="BROMO"/>
    <property type="match status" value="1"/>
</dbReference>
<evidence type="ECO:0000256" key="2">
    <source>
        <dbReference type="ARBA" id="ARBA00022741"/>
    </source>
</evidence>
<dbReference type="SUPFAM" id="SSF47370">
    <property type="entry name" value="Bromodomain"/>
    <property type="match status" value="1"/>
</dbReference>
<evidence type="ECO:0000256" key="3">
    <source>
        <dbReference type="ARBA" id="ARBA00022840"/>
    </source>
</evidence>
<dbReference type="GO" id="GO:0042393">
    <property type="term" value="F:histone binding"/>
    <property type="evidence" value="ECO:0007669"/>
    <property type="project" value="TreeGrafter"/>
</dbReference>
<dbReference type="SUPFAM" id="SSF52540">
    <property type="entry name" value="P-loop containing nucleoside triphosphate hydrolases"/>
    <property type="match status" value="2"/>
</dbReference>
<keyword evidence="3" id="KW-0067">ATP-binding</keyword>
<proteinExistence type="inferred from homology"/>
<feature type="region of interest" description="Disordered" evidence="6">
    <location>
        <begin position="691"/>
        <end position="711"/>
    </location>
</feature>
<accession>A0A1D2A9W5</accession>
<feature type="compositionally biased region" description="Low complexity" evidence="6">
    <location>
        <begin position="1069"/>
        <end position="1084"/>
    </location>
</feature>
<feature type="compositionally biased region" description="Basic residues" evidence="6">
    <location>
        <begin position="120"/>
        <end position="130"/>
    </location>
</feature>
<gene>
    <name evidence="8" type="ORF">g.89102</name>
</gene>
<feature type="compositionally biased region" description="Polar residues" evidence="6">
    <location>
        <begin position="154"/>
        <end position="163"/>
    </location>
</feature>
<dbReference type="FunFam" id="3.40.50.300:FF:000061">
    <property type="entry name" value="ATPase family, AAA domain-containing 2"/>
    <property type="match status" value="1"/>
</dbReference>
<feature type="region of interest" description="Disordered" evidence="6">
    <location>
        <begin position="1059"/>
        <end position="1152"/>
    </location>
</feature>
<feature type="compositionally biased region" description="Pro residues" evidence="6">
    <location>
        <begin position="702"/>
        <end position="711"/>
    </location>
</feature>
<evidence type="ECO:0000256" key="1">
    <source>
        <dbReference type="ARBA" id="ARBA00006914"/>
    </source>
</evidence>
<dbReference type="GO" id="GO:0016887">
    <property type="term" value="F:ATP hydrolysis activity"/>
    <property type="evidence" value="ECO:0007669"/>
    <property type="project" value="InterPro"/>
</dbReference>
<feature type="compositionally biased region" description="Basic and acidic residues" evidence="6">
    <location>
        <begin position="131"/>
        <end position="142"/>
    </location>
</feature>
<dbReference type="Gene3D" id="1.20.920.10">
    <property type="entry name" value="Bromodomain-like"/>
    <property type="match status" value="1"/>
</dbReference>
<dbReference type="PROSITE" id="PS00674">
    <property type="entry name" value="AAA"/>
    <property type="match status" value="1"/>
</dbReference>
<dbReference type="Pfam" id="PF00004">
    <property type="entry name" value="AAA"/>
    <property type="match status" value="1"/>
</dbReference>
<dbReference type="EMBL" id="GDKF01002616">
    <property type="protein sequence ID" value="JAT76006.1"/>
    <property type="molecule type" value="Transcribed_RNA"/>
</dbReference>
<dbReference type="InterPro" id="IPR003959">
    <property type="entry name" value="ATPase_AAA_core"/>
</dbReference>
<dbReference type="Gene3D" id="3.40.50.300">
    <property type="entry name" value="P-loop containing nucleotide triphosphate hydrolases"/>
    <property type="match status" value="1"/>
</dbReference>
<dbReference type="PANTHER" id="PTHR23069:SF0">
    <property type="entry name" value="TAT-BINDING HOMOLOG 7"/>
    <property type="match status" value="1"/>
</dbReference>
<organism evidence="8">
    <name type="scientific">Auxenochlorella protothecoides</name>
    <name type="common">Green microalga</name>
    <name type="synonym">Chlorella protothecoides</name>
    <dbReference type="NCBI Taxonomy" id="3075"/>
    <lineage>
        <taxon>Eukaryota</taxon>
        <taxon>Viridiplantae</taxon>
        <taxon>Chlorophyta</taxon>
        <taxon>core chlorophytes</taxon>
        <taxon>Trebouxiophyceae</taxon>
        <taxon>Chlorellales</taxon>
        <taxon>Chlorellaceae</taxon>
        <taxon>Auxenochlorella</taxon>
    </lineage>
</organism>
<keyword evidence="2" id="KW-0547">Nucleotide-binding</keyword>
<dbReference type="FunFam" id="1.10.8.60:FF:000016">
    <property type="entry name" value="ATPase family AAA domain-containing protein 2B"/>
    <property type="match status" value="1"/>
</dbReference>
<dbReference type="InterPro" id="IPR003960">
    <property type="entry name" value="ATPase_AAA_CS"/>
</dbReference>
<reference evidence="8" key="1">
    <citation type="submission" date="2015-08" db="EMBL/GenBank/DDBJ databases">
        <authorList>
            <person name="Babu N.S."/>
            <person name="Beckwith C.J."/>
            <person name="Beseler K.G."/>
            <person name="Brison A."/>
            <person name="Carone J.V."/>
            <person name="Caskin T.P."/>
            <person name="Diamond M."/>
            <person name="Durham M.E."/>
            <person name="Foxe J.M."/>
            <person name="Go M."/>
            <person name="Henderson B.A."/>
            <person name="Jones I.B."/>
            <person name="McGettigan J.A."/>
            <person name="Micheletti S.J."/>
            <person name="Nasrallah M.E."/>
            <person name="Ortiz D."/>
            <person name="Piller C.R."/>
            <person name="Privatt S.R."/>
            <person name="Schneider S.L."/>
            <person name="Sharp S."/>
            <person name="Smith T.C."/>
            <person name="Stanton J.D."/>
            <person name="Ullery H.E."/>
            <person name="Wilson R.J."/>
            <person name="Serrano M.G."/>
            <person name="Buck G."/>
            <person name="Lee V."/>
            <person name="Wang Y."/>
            <person name="Carvalho R."/>
            <person name="Voegtly L."/>
            <person name="Shi R."/>
            <person name="Duckworth R."/>
            <person name="Johnson A."/>
            <person name="Loviza R."/>
            <person name="Walstead R."/>
            <person name="Shah Z."/>
            <person name="Kiflezghi M."/>
            <person name="Wade K."/>
            <person name="Ball S.L."/>
            <person name="Bradley K.W."/>
            <person name="Asai D.J."/>
            <person name="Bowman C.A."/>
            <person name="Russell D.A."/>
            <person name="Pope W.H."/>
            <person name="Jacobs-Sera D."/>
            <person name="Hendrix R.W."/>
            <person name="Hatfull G.F."/>
        </authorList>
    </citation>
    <scope>NUCLEOTIDE SEQUENCE</scope>
</reference>
<feature type="compositionally biased region" description="Basic and acidic residues" evidence="6">
    <location>
        <begin position="1106"/>
        <end position="1116"/>
    </location>
</feature>
<name>A0A1D2A9W5_AUXPR</name>
<dbReference type="InterPro" id="IPR045199">
    <property type="entry name" value="ATAD2-like"/>
</dbReference>
<dbReference type="PROSITE" id="PS50014">
    <property type="entry name" value="BROMODOMAIN_2"/>
    <property type="match status" value="1"/>
</dbReference>
<dbReference type="GO" id="GO:0005524">
    <property type="term" value="F:ATP binding"/>
    <property type="evidence" value="ECO:0007669"/>
    <property type="project" value="UniProtKB-KW"/>
</dbReference>
<evidence type="ECO:0000256" key="6">
    <source>
        <dbReference type="SAM" id="MobiDB-lite"/>
    </source>
</evidence>
<comment type="similarity">
    <text evidence="1">Belongs to the AAA ATPase family.</text>
</comment>